<dbReference type="RefSeq" id="WP_095511231.1">
    <property type="nucleotide sequence ID" value="NZ_MQWD01000001.1"/>
</dbReference>
<evidence type="ECO:0000313" key="4">
    <source>
        <dbReference type="Proteomes" id="UP000216339"/>
    </source>
</evidence>
<feature type="compositionally biased region" description="Acidic residues" evidence="1">
    <location>
        <begin position="92"/>
        <end position="104"/>
    </location>
</feature>
<reference evidence="3 4" key="1">
    <citation type="submission" date="2016-11" db="EMBL/GenBank/DDBJ databases">
        <title>Study of marine rhodopsin-containing bacteria.</title>
        <authorList>
            <person name="Yoshizawa S."/>
            <person name="Kumagai Y."/>
            <person name="Kogure K."/>
        </authorList>
    </citation>
    <scope>NUCLEOTIDE SEQUENCE [LARGE SCALE GENOMIC DNA]</scope>
    <source>
        <strain evidence="3 4">SAORIC-28</strain>
    </source>
</reference>
<feature type="chain" id="PRO_5012628370" description="EF-hand domain-containing protein" evidence="2">
    <location>
        <begin position="21"/>
        <end position="111"/>
    </location>
</feature>
<feature type="compositionally biased region" description="Low complexity" evidence="1">
    <location>
        <begin position="79"/>
        <end position="91"/>
    </location>
</feature>
<accession>A0A271J3M9</accession>
<dbReference type="InterPro" id="IPR011992">
    <property type="entry name" value="EF-hand-dom_pair"/>
</dbReference>
<dbReference type="InterPro" id="IPR018247">
    <property type="entry name" value="EF_Hand_1_Ca_BS"/>
</dbReference>
<organism evidence="3 4">
    <name type="scientific">Rubrivirga marina</name>
    <dbReference type="NCBI Taxonomy" id="1196024"/>
    <lineage>
        <taxon>Bacteria</taxon>
        <taxon>Pseudomonadati</taxon>
        <taxon>Rhodothermota</taxon>
        <taxon>Rhodothermia</taxon>
        <taxon>Rhodothermales</taxon>
        <taxon>Rubricoccaceae</taxon>
        <taxon>Rubrivirga</taxon>
    </lineage>
</organism>
<dbReference type="Gene3D" id="1.10.238.10">
    <property type="entry name" value="EF-hand"/>
    <property type="match status" value="1"/>
</dbReference>
<name>A0A271J3M9_9BACT</name>
<dbReference type="AlphaFoldDB" id="A0A271J3M9"/>
<dbReference type="EMBL" id="MQWD01000001">
    <property type="protein sequence ID" value="PAP77565.1"/>
    <property type="molecule type" value="Genomic_DNA"/>
</dbReference>
<evidence type="ECO:0000256" key="2">
    <source>
        <dbReference type="SAM" id="SignalP"/>
    </source>
</evidence>
<protein>
    <recommendedName>
        <fullName evidence="5">EF-hand domain-containing protein</fullName>
    </recommendedName>
</protein>
<dbReference type="PROSITE" id="PS00018">
    <property type="entry name" value="EF_HAND_1"/>
    <property type="match status" value="2"/>
</dbReference>
<feature type="signal peptide" evidence="2">
    <location>
        <begin position="1"/>
        <end position="20"/>
    </location>
</feature>
<feature type="region of interest" description="Disordered" evidence="1">
    <location>
        <begin position="78"/>
        <end position="111"/>
    </location>
</feature>
<dbReference type="PROSITE" id="PS51257">
    <property type="entry name" value="PROKAR_LIPOPROTEIN"/>
    <property type="match status" value="1"/>
</dbReference>
<dbReference type="SUPFAM" id="SSF47473">
    <property type="entry name" value="EF-hand"/>
    <property type="match status" value="1"/>
</dbReference>
<proteinExistence type="predicted"/>
<evidence type="ECO:0000256" key="1">
    <source>
        <dbReference type="SAM" id="MobiDB-lite"/>
    </source>
</evidence>
<evidence type="ECO:0000313" key="3">
    <source>
        <dbReference type="EMBL" id="PAP77565.1"/>
    </source>
</evidence>
<gene>
    <name evidence="3" type="ORF">BSZ37_14495</name>
</gene>
<evidence type="ECO:0008006" key="5">
    <source>
        <dbReference type="Google" id="ProtNLM"/>
    </source>
</evidence>
<keyword evidence="4" id="KW-1185">Reference proteome</keyword>
<comment type="caution">
    <text evidence="3">The sequence shown here is derived from an EMBL/GenBank/DDBJ whole genome shotgun (WGS) entry which is preliminary data.</text>
</comment>
<sequence length="111" mass="11735">MRAFILALALSLPLGLAACADSPQEEAYEEGAPVGDREDVIGDGEIIDEPGEPDADVLGDGFTSYDTDADGRLSEAEYDTGIGDTDFGTYDTDGDGYLTEDEYGAYESTTM</sequence>
<dbReference type="Proteomes" id="UP000216339">
    <property type="component" value="Unassembled WGS sequence"/>
</dbReference>
<dbReference type="OrthoDB" id="10015426at2"/>
<keyword evidence="2" id="KW-0732">Signal</keyword>